<feature type="compositionally biased region" description="Low complexity" evidence="8">
    <location>
        <begin position="468"/>
        <end position="480"/>
    </location>
</feature>
<feature type="domain" description="Tubulin/FtsZ 2-layer sandwich" evidence="10">
    <location>
        <begin position="210"/>
        <end position="328"/>
    </location>
</feature>
<evidence type="ECO:0000256" key="8">
    <source>
        <dbReference type="SAM" id="MobiDB-lite"/>
    </source>
</evidence>
<dbReference type="SMART" id="SM00865">
    <property type="entry name" value="Tubulin_C"/>
    <property type="match status" value="1"/>
</dbReference>
<reference evidence="11" key="1">
    <citation type="submission" date="2023-03" db="EMBL/GenBank/DDBJ databases">
        <title>Multiphase analysis and comparison of six strains from genera Psychromarinibacter, Lutimaribacter, and Maritimibacter, including a novel species: Psychromarinibacter sediminicola sp. nov.</title>
        <authorList>
            <person name="Wang Y.-H."/>
            <person name="Ye M.-Q."/>
            <person name="Du Z.-J."/>
        </authorList>
    </citation>
    <scope>NUCLEOTIDE SEQUENCE</scope>
    <source>
        <strain evidence="11">C21-152</strain>
    </source>
</reference>
<evidence type="ECO:0000259" key="10">
    <source>
        <dbReference type="SMART" id="SM00865"/>
    </source>
</evidence>
<dbReference type="FunFam" id="3.30.1330.20:FF:000011">
    <property type="entry name" value="Cell division protein FtsZ"/>
    <property type="match status" value="1"/>
</dbReference>
<dbReference type="SMART" id="SM00864">
    <property type="entry name" value="Tubulin"/>
    <property type="match status" value="1"/>
</dbReference>
<keyword evidence="5 7" id="KW-0131">Cell cycle</keyword>
<dbReference type="FunFam" id="3.40.50.1440:FF:000001">
    <property type="entry name" value="Cell division protein FtsZ"/>
    <property type="match status" value="1"/>
</dbReference>
<evidence type="ECO:0000256" key="5">
    <source>
        <dbReference type="HAMAP-Rule" id="MF_00909"/>
    </source>
</evidence>
<comment type="subunit">
    <text evidence="5">Homodimer. Polymerizes to form a dynamic ring structure in a strictly GTP-dependent manner. Interacts directly with several other division proteins.</text>
</comment>
<feature type="binding site" evidence="5">
    <location>
        <begin position="24"/>
        <end position="28"/>
    </location>
    <ligand>
        <name>GTP</name>
        <dbReference type="ChEBI" id="CHEBI:37565"/>
    </ligand>
</feature>
<feature type="compositionally biased region" description="Low complexity" evidence="8">
    <location>
        <begin position="366"/>
        <end position="399"/>
    </location>
</feature>
<dbReference type="InterPro" id="IPR000158">
    <property type="entry name" value="Cell_div_FtsZ"/>
</dbReference>
<evidence type="ECO:0000256" key="3">
    <source>
        <dbReference type="ARBA" id="ARBA00022741"/>
    </source>
</evidence>
<feature type="compositionally biased region" description="Pro residues" evidence="8">
    <location>
        <begin position="411"/>
        <end position="427"/>
    </location>
</feature>
<feature type="domain" description="Tubulin/FtsZ GTPase" evidence="9">
    <location>
        <begin position="16"/>
        <end position="208"/>
    </location>
</feature>
<dbReference type="AlphaFoldDB" id="A0AAE3T860"/>
<feature type="binding site" evidence="5">
    <location>
        <position position="146"/>
    </location>
    <ligand>
        <name>GTP</name>
        <dbReference type="ChEBI" id="CHEBI:37565"/>
    </ligand>
</feature>
<keyword evidence="3 5" id="KW-0547">Nucleotide-binding</keyword>
<dbReference type="PROSITE" id="PS01134">
    <property type="entry name" value="FTSZ_1"/>
    <property type="match status" value="1"/>
</dbReference>
<gene>
    <name evidence="5 11" type="primary">ftsZ</name>
    <name evidence="11" type="ORF">P1J78_03315</name>
</gene>
<comment type="similarity">
    <text evidence="1 5 7">Belongs to the FtsZ family.</text>
</comment>
<dbReference type="GO" id="GO:0003924">
    <property type="term" value="F:GTPase activity"/>
    <property type="evidence" value="ECO:0007669"/>
    <property type="project" value="UniProtKB-UniRule"/>
</dbReference>
<evidence type="ECO:0000256" key="4">
    <source>
        <dbReference type="ARBA" id="ARBA00023134"/>
    </source>
</evidence>
<dbReference type="CDD" id="cd02201">
    <property type="entry name" value="FtsZ_type1"/>
    <property type="match status" value="1"/>
</dbReference>
<dbReference type="InterPro" id="IPR020805">
    <property type="entry name" value="Cell_div_FtsZ_CS"/>
</dbReference>
<comment type="subcellular location">
    <subcellularLocation>
        <location evidence="5">Cytoplasm</location>
    </subcellularLocation>
    <text evidence="5">Assembles at midcell at the inner surface of the cytoplasmic membrane.</text>
</comment>
<feature type="binding site" evidence="5">
    <location>
        <position position="142"/>
    </location>
    <ligand>
        <name>GTP</name>
        <dbReference type="ChEBI" id="CHEBI:37565"/>
    </ligand>
</feature>
<dbReference type="GO" id="GO:0043093">
    <property type="term" value="P:FtsZ-dependent cytokinesis"/>
    <property type="evidence" value="ECO:0007669"/>
    <property type="project" value="UniProtKB-UniRule"/>
</dbReference>
<keyword evidence="4 5" id="KW-0342">GTP-binding</keyword>
<evidence type="ECO:0000256" key="2">
    <source>
        <dbReference type="ARBA" id="ARBA00022490"/>
    </source>
</evidence>
<proteinExistence type="inferred from homology"/>
<comment type="caution">
    <text evidence="11">The sequence shown here is derived from an EMBL/GenBank/DDBJ whole genome shotgun (WGS) entry which is preliminary data.</text>
</comment>
<dbReference type="GO" id="GO:0005525">
    <property type="term" value="F:GTP binding"/>
    <property type="evidence" value="ECO:0007669"/>
    <property type="project" value="UniProtKB-UniRule"/>
</dbReference>
<dbReference type="Gene3D" id="3.30.1330.20">
    <property type="entry name" value="Tubulin/FtsZ, C-terminal domain"/>
    <property type="match status" value="1"/>
</dbReference>
<evidence type="ECO:0000313" key="12">
    <source>
        <dbReference type="Proteomes" id="UP001220964"/>
    </source>
</evidence>
<feature type="compositionally biased region" description="Low complexity" evidence="8">
    <location>
        <begin position="428"/>
        <end position="443"/>
    </location>
</feature>
<evidence type="ECO:0000256" key="6">
    <source>
        <dbReference type="NCBIfam" id="TIGR00065"/>
    </source>
</evidence>
<dbReference type="SUPFAM" id="SSF55307">
    <property type="entry name" value="Tubulin C-terminal domain-like"/>
    <property type="match status" value="1"/>
</dbReference>
<dbReference type="InterPro" id="IPR045061">
    <property type="entry name" value="FtsZ/CetZ"/>
</dbReference>
<dbReference type="GO" id="GO:0000917">
    <property type="term" value="P:division septum assembly"/>
    <property type="evidence" value="ECO:0007669"/>
    <property type="project" value="UniProtKB-KW"/>
</dbReference>
<feature type="region of interest" description="Disordered" evidence="8">
    <location>
        <begin position="356"/>
        <end position="551"/>
    </location>
</feature>
<dbReference type="GO" id="GO:0051258">
    <property type="term" value="P:protein polymerization"/>
    <property type="evidence" value="ECO:0007669"/>
    <property type="project" value="UniProtKB-UniRule"/>
</dbReference>
<evidence type="ECO:0000256" key="7">
    <source>
        <dbReference type="RuleBase" id="RU000631"/>
    </source>
</evidence>
<keyword evidence="2 5" id="KW-0963">Cytoplasm</keyword>
<dbReference type="PROSITE" id="PS01135">
    <property type="entry name" value="FTSZ_2"/>
    <property type="match status" value="1"/>
</dbReference>
<protein>
    <recommendedName>
        <fullName evidence="5 6">Cell division protein FtsZ</fullName>
    </recommendedName>
</protein>
<dbReference type="InterPro" id="IPR018316">
    <property type="entry name" value="Tubulin/FtsZ_2-layer-sand-dom"/>
</dbReference>
<keyword evidence="5 7" id="KW-0717">Septation</keyword>
<organism evidence="11 12">
    <name type="scientific">Psychromarinibacter sediminicola</name>
    <dbReference type="NCBI Taxonomy" id="3033385"/>
    <lineage>
        <taxon>Bacteria</taxon>
        <taxon>Pseudomonadati</taxon>
        <taxon>Pseudomonadota</taxon>
        <taxon>Alphaproteobacteria</taxon>
        <taxon>Rhodobacterales</taxon>
        <taxon>Paracoccaceae</taxon>
        <taxon>Psychromarinibacter</taxon>
    </lineage>
</organism>
<dbReference type="PANTHER" id="PTHR30314:SF3">
    <property type="entry name" value="MITOCHONDRIAL DIVISION PROTEIN FSZA"/>
    <property type="match status" value="1"/>
</dbReference>
<accession>A0AAE3T860</accession>
<comment type="function">
    <text evidence="5 7">Essential cell division protein that forms a contractile ring structure (Z ring) at the future cell division site. The regulation of the ring assembly controls the timing and the location of cell division. One of the functions of the FtsZ ring is to recruit other cell division proteins to the septum to produce a new cell wall between the dividing cells. Binds GTP and shows GTPase activity.</text>
</comment>
<dbReference type="SUPFAM" id="SSF52490">
    <property type="entry name" value="Tubulin nucleotide-binding domain-like"/>
    <property type="match status" value="1"/>
</dbReference>
<dbReference type="GO" id="GO:0005737">
    <property type="term" value="C:cytoplasm"/>
    <property type="evidence" value="ECO:0007669"/>
    <property type="project" value="UniProtKB-SubCell"/>
</dbReference>
<dbReference type="HAMAP" id="MF_00909">
    <property type="entry name" value="FtsZ"/>
    <property type="match status" value="1"/>
</dbReference>
<keyword evidence="12" id="KW-1185">Reference proteome</keyword>
<dbReference type="NCBIfam" id="TIGR00065">
    <property type="entry name" value="ftsZ"/>
    <property type="match status" value="1"/>
</dbReference>
<feature type="binding site" evidence="5">
    <location>
        <position position="190"/>
    </location>
    <ligand>
        <name>GTP</name>
        <dbReference type="ChEBI" id="CHEBI:37565"/>
    </ligand>
</feature>
<evidence type="ECO:0000259" key="9">
    <source>
        <dbReference type="SMART" id="SM00864"/>
    </source>
</evidence>
<dbReference type="EMBL" id="JARGYC010000005">
    <property type="protein sequence ID" value="MDF0599754.1"/>
    <property type="molecule type" value="Genomic_DNA"/>
</dbReference>
<dbReference type="InterPro" id="IPR037103">
    <property type="entry name" value="Tubulin/FtsZ-like_C"/>
</dbReference>
<dbReference type="InterPro" id="IPR003008">
    <property type="entry name" value="Tubulin_FtsZ_GTPase"/>
</dbReference>
<dbReference type="PRINTS" id="PR00423">
    <property type="entry name" value="CELLDVISFTSZ"/>
</dbReference>
<dbReference type="Pfam" id="PF00091">
    <property type="entry name" value="Tubulin"/>
    <property type="match status" value="1"/>
</dbReference>
<dbReference type="Proteomes" id="UP001220964">
    <property type="component" value="Unassembled WGS sequence"/>
</dbReference>
<sequence length="551" mass="58523">MTLNLQMPERDDLKPRITVFGVGGAGGNAVNNMIEKQLEGVDFVVANTDAQALSQSHAPQRIQIGVKVTEGLGAGARPSVGAAAAEETIEEIVDQLAGAHMCFITAGMGGGTGTGAAPIIAQAARELGVLTVGVVTKPFQFEGAKRMRQAEEGVDTLQKMVDTLIIIPNQNLFRLANEKTTFTEAFSMADDVLYQGVKGVTDLMVRPGLINLDFADVRAVMDEMGKAMMGTGESTGEDRAIQAAEKAIANPLLDEISLRGAKGVLINITGGHDLTLFELDEAANRIREEVDAEANIIVGSTLDDGMEGAMRVSVVATGIDATENAEIPVPRRRMAEPLHKPEEVEEKIEAGFPAAAQVAAEDQHVPAADTPAQAPAAEEQQQPLFAALDAQTAAAQEQAENLFEDDDSDDLPPPAYQPAPRAEPQPEPAQAFAEPQAEEFVAPKAGSASPEAVARLEQAVQRSPRPRPTAVPTEAPAAPAGERHQDKPRFGINSLIGRMTGHHGEAAAQPQAKPQPAVRRQPPVSAPEEEMELDPEQERIEIPAFLRRQAN</sequence>
<evidence type="ECO:0000256" key="1">
    <source>
        <dbReference type="ARBA" id="ARBA00009690"/>
    </source>
</evidence>
<dbReference type="InterPro" id="IPR008280">
    <property type="entry name" value="Tub_FtsZ_C"/>
</dbReference>
<dbReference type="InterPro" id="IPR036525">
    <property type="entry name" value="Tubulin/FtsZ_GTPase_sf"/>
</dbReference>
<dbReference type="RefSeq" id="WP_275565900.1">
    <property type="nucleotide sequence ID" value="NZ_JARGYC010000005.1"/>
</dbReference>
<dbReference type="Pfam" id="PF12327">
    <property type="entry name" value="FtsZ_C"/>
    <property type="match status" value="1"/>
</dbReference>
<feature type="binding site" evidence="5">
    <location>
        <begin position="111"/>
        <end position="113"/>
    </location>
    <ligand>
        <name>GTP</name>
        <dbReference type="ChEBI" id="CHEBI:37565"/>
    </ligand>
</feature>
<keyword evidence="5 7" id="KW-0132">Cell division</keyword>
<dbReference type="Gene3D" id="3.40.50.1440">
    <property type="entry name" value="Tubulin/FtsZ, GTPase domain"/>
    <property type="match status" value="1"/>
</dbReference>
<name>A0AAE3T860_9RHOB</name>
<dbReference type="PANTHER" id="PTHR30314">
    <property type="entry name" value="CELL DIVISION PROTEIN FTSZ-RELATED"/>
    <property type="match status" value="1"/>
</dbReference>
<feature type="compositionally biased region" description="Low complexity" evidence="8">
    <location>
        <begin position="506"/>
        <end position="523"/>
    </location>
</feature>
<dbReference type="InterPro" id="IPR024757">
    <property type="entry name" value="FtsZ_C"/>
</dbReference>
<evidence type="ECO:0000313" key="11">
    <source>
        <dbReference type="EMBL" id="MDF0599754.1"/>
    </source>
</evidence>
<dbReference type="GO" id="GO:0032153">
    <property type="term" value="C:cell division site"/>
    <property type="evidence" value="ECO:0007669"/>
    <property type="project" value="UniProtKB-UniRule"/>
</dbReference>